<comment type="similarity">
    <text evidence="2">Belongs to the helicase family. RecQ subfamily.</text>
</comment>
<feature type="compositionally biased region" description="Polar residues" evidence="13">
    <location>
        <begin position="649"/>
        <end position="659"/>
    </location>
</feature>
<feature type="domain" description="SAP" evidence="14">
    <location>
        <begin position="315"/>
        <end position="349"/>
    </location>
</feature>
<comment type="catalytic activity">
    <reaction evidence="12">
        <text>ATP + H2O = ADP + phosphate + H(+)</text>
        <dbReference type="Rhea" id="RHEA:13065"/>
        <dbReference type="ChEBI" id="CHEBI:15377"/>
        <dbReference type="ChEBI" id="CHEBI:15378"/>
        <dbReference type="ChEBI" id="CHEBI:30616"/>
        <dbReference type="ChEBI" id="CHEBI:43474"/>
        <dbReference type="ChEBI" id="CHEBI:456216"/>
    </reaction>
</comment>
<feature type="region of interest" description="Disordered" evidence="13">
    <location>
        <begin position="1"/>
        <end position="135"/>
    </location>
</feature>
<dbReference type="GO" id="GO:0005634">
    <property type="term" value="C:nucleus"/>
    <property type="evidence" value="ECO:0000318"/>
    <property type="project" value="GO_Central"/>
</dbReference>
<sequence length="1420" mass="150794">MQGNLQRTKLPKPKQKGGLLGDVLGNGNNLASARGGHSFSRWLPSDGERGEERSNVSTVIPVEADNAFAEEGLSANPRNPSHNQDRLSRDPNSPQRSQKGASSMIADSKVKLPFQPAAQGQGRSSGSYAGAGSFSKKHGSFTGFAKLQQVNGLLAEQAPELTGSGPEQEARAPSSMDTVPPSERLRTDNSCPRSNAVAQTHLVGIAACESEIDNDQGVQRTEECFAESIGQERQAGEGAGQANQGQTAGGHAELPQFSKLDGRRQEPGSAEPVPSGQQEAAEGGTGAAVSRPIEADLGASLGSSLQAGGAIEARLLRLTVVQLKQQLEGRGLVCRGKKQELVARLVGAILEEGDLSNWEESLGVLDAGGWGNPSLVLKRGAKSATARGESGRGEKHGAGAVAEGSQEQCVQDGKSAASKASTKRKAGAKQKRAKGALAEGATSESSDEDVQIFDGASKRSLRSKSEKGEKETAGQDEDAPETASEKSFDSNDLSDSDDDYKPPKEGEAVAAEAEAAQVASEGEADSGDPERQPRGKRKRAAGEESSQKRSKAKKVAAAGEPVSRSKGTKRSRTVSGPGEEMERGGTKRAAAAKRRAELQAVGWGGPVRTSRATGKASGNFSSAGLPVRDNFVRQTINGRGGGRKRFTNGGRSSFRSKSGTRPFKRNWGKSRRGGKTGSRPTGRGAAPGSEEPGEGGTGEGWGAEEQPGLFKNEGWLPASAGSAVQTPETESLGEPSIPCQLVDQAEPPPASVSNCPNDAETEAAMQAARGDPSESNLLIVLQRLFSFDDFREGQLAAIQRVLAQRSTMLVLPTGAGKSLCYQLPALLLPSLTLVISPLVALMTDQLQHLPPCLPGALISSAQAPWESASVIARLQAGELKVLFISPERLFSETFLAVMASLPPVSLAVVDEAHCVSEWSHNFRPSYHRLGSVLRSRLRVQCVLAMTATATPKTEAAVAAALALPDDAIIRSARVRENLRLSVSKEANKMYALAAMLKTGPCAKVKSVIVYCIFQAQTDQVAAYLEANGISAKSYHSGKHGDERARIQQRFCANKLRVVVATVAFGMGLDKSDVGAVIHYNMPRSLEHYVQEIGRAGRDGSLAHCHLFLDDADYIKLRSLAHSDGCDANSVLRFLSKVFVSDGSEVRADPAGMECRAVEIEATATELDLKEEVMATILSALEVGDAQYVRVLSQLSATCTVTFHGRSPAALAEAHPLAAAILRLCPQPKQGRFTFDVPSLASALREPLATVQRELQRLQSAREIQYEVKDPAFCFSVLRQPEDLAALSRDIAQRLDEVEQCKVAKLDAMYSAAAAAAAANLQTSPSSSAEDANALLHRRIAENFSTGEDADAPLPGVFLNGNKHAPLTGRAVARIFHGLWSPAFPYQDWCKNHFWGRYADVNFHDIRRIATAALVEAKCNR</sequence>
<evidence type="ECO:0000256" key="5">
    <source>
        <dbReference type="ARBA" id="ARBA00022806"/>
    </source>
</evidence>
<feature type="compositionally biased region" description="Basic residues" evidence="13">
    <location>
        <begin position="421"/>
        <end position="434"/>
    </location>
</feature>
<dbReference type="CDD" id="cd18018">
    <property type="entry name" value="DEXHc_RecQ4-like"/>
    <property type="match status" value="1"/>
</dbReference>
<dbReference type="PROSITE" id="PS51194">
    <property type="entry name" value="HELICASE_CTER"/>
    <property type="match status" value="1"/>
</dbReference>
<dbReference type="GO" id="GO:0006260">
    <property type="term" value="P:DNA replication"/>
    <property type="evidence" value="ECO:0000318"/>
    <property type="project" value="GO_Central"/>
</dbReference>
<keyword evidence="9" id="KW-0539">Nucleus</keyword>
<evidence type="ECO:0000259" key="14">
    <source>
        <dbReference type="PROSITE" id="PS50800"/>
    </source>
</evidence>
<keyword evidence="3" id="KW-0547">Nucleotide-binding</keyword>
<reference evidence="17 18" key="1">
    <citation type="journal article" date="2014" name="Nat. Commun.">
        <title>Klebsormidium flaccidum genome reveals primary factors for plant terrestrial adaptation.</title>
        <authorList>
            <person name="Hori K."/>
            <person name="Maruyama F."/>
            <person name="Fujisawa T."/>
            <person name="Togashi T."/>
            <person name="Yamamoto N."/>
            <person name="Seo M."/>
            <person name="Sato S."/>
            <person name="Yamada T."/>
            <person name="Mori H."/>
            <person name="Tajima N."/>
            <person name="Moriyama T."/>
            <person name="Ikeuchi M."/>
            <person name="Watanabe M."/>
            <person name="Wada H."/>
            <person name="Kobayashi K."/>
            <person name="Saito M."/>
            <person name="Masuda T."/>
            <person name="Sasaki-Sekimoto Y."/>
            <person name="Mashiguchi K."/>
            <person name="Awai K."/>
            <person name="Shimojima M."/>
            <person name="Masuda S."/>
            <person name="Iwai M."/>
            <person name="Nobusawa T."/>
            <person name="Narise T."/>
            <person name="Kondo S."/>
            <person name="Saito H."/>
            <person name="Sato R."/>
            <person name="Murakawa M."/>
            <person name="Ihara Y."/>
            <person name="Oshima-Yamada Y."/>
            <person name="Ohtaka K."/>
            <person name="Satoh M."/>
            <person name="Sonobe K."/>
            <person name="Ishii M."/>
            <person name="Ohtani R."/>
            <person name="Kanamori-Sato M."/>
            <person name="Honoki R."/>
            <person name="Miyazaki D."/>
            <person name="Mochizuki H."/>
            <person name="Umetsu J."/>
            <person name="Higashi K."/>
            <person name="Shibata D."/>
            <person name="Kamiya Y."/>
            <person name="Sato N."/>
            <person name="Nakamura Y."/>
            <person name="Tabata S."/>
            <person name="Ida S."/>
            <person name="Kurokawa K."/>
            <person name="Ohta H."/>
        </authorList>
    </citation>
    <scope>NUCLEOTIDE SEQUENCE [LARGE SCALE GENOMIC DNA]</scope>
    <source>
        <strain evidence="17 18">NIES-2285</strain>
    </source>
</reference>
<dbReference type="OrthoDB" id="10261556at2759"/>
<protein>
    <recommendedName>
        <fullName evidence="11">DNA 3'-5' helicase</fullName>
        <ecNumber evidence="11">5.6.2.4</ecNumber>
    </recommendedName>
</protein>
<dbReference type="Pfam" id="PF02037">
    <property type="entry name" value="SAP"/>
    <property type="match status" value="1"/>
</dbReference>
<dbReference type="Gene3D" id="1.10.720.30">
    <property type="entry name" value="SAP domain"/>
    <property type="match status" value="1"/>
</dbReference>
<dbReference type="SUPFAM" id="SSF52540">
    <property type="entry name" value="P-loop containing nucleoside triphosphate hydrolases"/>
    <property type="match status" value="1"/>
</dbReference>
<evidence type="ECO:0000256" key="11">
    <source>
        <dbReference type="ARBA" id="ARBA00034808"/>
    </source>
</evidence>
<dbReference type="GO" id="GO:0000724">
    <property type="term" value="P:double-strand break repair via homologous recombination"/>
    <property type="evidence" value="ECO:0000318"/>
    <property type="project" value="GO_Central"/>
</dbReference>
<name>A0A1Y1HUQ4_KLENI</name>
<dbReference type="GO" id="GO:0016787">
    <property type="term" value="F:hydrolase activity"/>
    <property type="evidence" value="ECO:0007669"/>
    <property type="project" value="UniProtKB-KW"/>
</dbReference>
<dbReference type="Pfam" id="PF00271">
    <property type="entry name" value="Helicase_C"/>
    <property type="match status" value="1"/>
</dbReference>
<dbReference type="EMBL" id="DF236999">
    <property type="protein sequence ID" value="GAQ80266.1"/>
    <property type="molecule type" value="Genomic_DNA"/>
</dbReference>
<dbReference type="SMART" id="SM00513">
    <property type="entry name" value="SAP"/>
    <property type="match status" value="1"/>
</dbReference>
<feature type="domain" description="Helicase ATP-binding" evidence="15">
    <location>
        <begin position="798"/>
        <end position="967"/>
    </location>
</feature>
<feature type="compositionally biased region" description="Low complexity" evidence="13">
    <location>
        <begin position="508"/>
        <end position="521"/>
    </location>
</feature>
<dbReference type="Proteomes" id="UP000054558">
    <property type="component" value="Unassembled WGS sequence"/>
</dbReference>
<dbReference type="InterPro" id="IPR036361">
    <property type="entry name" value="SAP_dom_sf"/>
</dbReference>
<evidence type="ECO:0000256" key="7">
    <source>
        <dbReference type="ARBA" id="ARBA00023125"/>
    </source>
</evidence>
<keyword evidence="18" id="KW-1185">Reference proteome</keyword>
<keyword evidence="4" id="KW-0378">Hydrolase</keyword>
<feature type="compositionally biased region" description="Low complexity" evidence="13">
    <location>
        <begin position="240"/>
        <end position="252"/>
    </location>
</feature>
<evidence type="ECO:0000256" key="13">
    <source>
        <dbReference type="SAM" id="MobiDB-lite"/>
    </source>
</evidence>
<dbReference type="SUPFAM" id="SSF68906">
    <property type="entry name" value="SAP domain"/>
    <property type="match status" value="1"/>
</dbReference>
<proteinExistence type="inferred from homology"/>
<evidence type="ECO:0000259" key="16">
    <source>
        <dbReference type="PROSITE" id="PS51194"/>
    </source>
</evidence>
<dbReference type="InterPro" id="IPR011545">
    <property type="entry name" value="DEAD/DEAH_box_helicase_dom"/>
</dbReference>
<feature type="region of interest" description="Disordered" evidence="13">
    <location>
        <begin position="223"/>
        <end position="289"/>
    </location>
</feature>
<feature type="compositionally biased region" description="Basic residues" evidence="13">
    <location>
        <begin position="662"/>
        <end position="674"/>
    </location>
</feature>
<keyword evidence="6" id="KW-0067">ATP-binding</keyword>
<organism evidence="17 18">
    <name type="scientific">Klebsormidium nitens</name>
    <name type="common">Green alga</name>
    <name type="synonym">Ulothrix nitens</name>
    <dbReference type="NCBI Taxonomy" id="105231"/>
    <lineage>
        <taxon>Eukaryota</taxon>
        <taxon>Viridiplantae</taxon>
        <taxon>Streptophyta</taxon>
        <taxon>Klebsormidiophyceae</taxon>
        <taxon>Klebsormidiales</taxon>
        <taxon>Klebsormidiaceae</taxon>
        <taxon>Klebsormidium</taxon>
    </lineage>
</organism>
<dbReference type="Gene3D" id="3.40.50.300">
    <property type="entry name" value="P-loop containing nucleotide triphosphate hydrolases"/>
    <property type="match status" value="2"/>
</dbReference>
<dbReference type="GO" id="GO:0043138">
    <property type="term" value="F:3'-5' DNA helicase activity"/>
    <property type="evidence" value="ECO:0000318"/>
    <property type="project" value="GO_Central"/>
</dbReference>
<comment type="catalytic activity">
    <reaction evidence="10">
        <text>Couples ATP hydrolysis with the unwinding of duplex DNA by translocating in the 3'-5' direction.</text>
        <dbReference type="EC" id="5.6.2.4"/>
    </reaction>
</comment>
<feature type="compositionally biased region" description="Polar residues" evidence="13">
    <location>
        <begin position="90"/>
        <end position="101"/>
    </location>
</feature>
<feature type="compositionally biased region" description="Polar residues" evidence="13">
    <location>
        <begin position="610"/>
        <end position="622"/>
    </location>
</feature>
<accession>A0A1Y1HUQ4</accession>
<comment type="subcellular location">
    <subcellularLocation>
        <location evidence="1">Nucleus</location>
    </subcellularLocation>
</comment>
<evidence type="ECO:0000256" key="8">
    <source>
        <dbReference type="ARBA" id="ARBA00023235"/>
    </source>
</evidence>
<dbReference type="PROSITE" id="PS50800">
    <property type="entry name" value="SAP"/>
    <property type="match status" value="1"/>
</dbReference>
<evidence type="ECO:0000259" key="15">
    <source>
        <dbReference type="PROSITE" id="PS51192"/>
    </source>
</evidence>
<dbReference type="PANTHER" id="PTHR13710:SF108">
    <property type="entry name" value="ATP-DEPENDENT DNA HELICASE Q4"/>
    <property type="match status" value="1"/>
</dbReference>
<evidence type="ECO:0000313" key="17">
    <source>
        <dbReference type="EMBL" id="GAQ80266.1"/>
    </source>
</evidence>
<gene>
    <name evidence="17" type="ORF">KFL_000500180</name>
</gene>
<dbReference type="PANTHER" id="PTHR13710">
    <property type="entry name" value="DNA HELICASE RECQ FAMILY MEMBER"/>
    <property type="match status" value="1"/>
</dbReference>
<dbReference type="InterPro" id="IPR004589">
    <property type="entry name" value="DNA_helicase_ATP-dep_RecQ"/>
</dbReference>
<keyword evidence="7" id="KW-0238">DNA-binding</keyword>
<dbReference type="SMART" id="SM00490">
    <property type="entry name" value="HELICc"/>
    <property type="match status" value="1"/>
</dbReference>
<dbReference type="InterPro" id="IPR003034">
    <property type="entry name" value="SAP_dom"/>
</dbReference>
<keyword evidence="5 17" id="KW-0347">Helicase</keyword>
<dbReference type="InterPro" id="IPR027417">
    <property type="entry name" value="P-loop_NTPase"/>
</dbReference>
<dbReference type="EC" id="5.6.2.4" evidence="11"/>
<feature type="compositionally biased region" description="Low complexity" evidence="13">
    <location>
        <begin position="117"/>
        <end position="134"/>
    </location>
</feature>
<evidence type="ECO:0000256" key="2">
    <source>
        <dbReference type="ARBA" id="ARBA00005446"/>
    </source>
</evidence>
<evidence type="ECO:0000256" key="3">
    <source>
        <dbReference type="ARBA" id="ARBA00022741"/>
    </source>
</evidence>
<feature type="compositionally biased region" description="Low complexity" evidence="13">
    <location>
        <begin position="677"/>
        <end position="690"/>
    </location>
</feature>
<feature type="region of interest" description="Disordered" evidence="13">
    <location>
        <begin position="381"/>
        <end position="754"/>
    </location>
</feature>
<evidence type="ECO:0000256" key="10">
    <source>
        <dbReference type="ARBA" id="ARBA00034617"/>
    </source>
</evidence>
<dbReference type="Pfam" id="PF00270">
    <property type="entry name" value="DEAD"/>
    <property type="match status" value="1"/>
</dbReference>
<dbReference type="STRING" id="105231.A0A1Y1HUQ4"/>
<dbReference type="PROSITE" id="PS51192">
    <property type="entry name" value="HELICASE_ATP_BIND_1"/>
    <property type="match status" value="1"/>
</dbReference>
<dbReference type="InterPro" id="IPR014001">
    <property type="entry name" value="Helicase_ATP-bd"/>
</dbReference>
<dbReference type="GO" id="GO:0005694">
    <property type="term" value="C:chromosome"/>
    <property type="evidence" value="ECO:0000318"/>
    <property type="project" value="GO_Central"/>
</dbReference>
<feature type="region of interest" description="Disordered" evidence="13">
    <location>
        <begin position="155"/>
        <end position="193"/>
    </location>
</feature>
<feature type="compositionally biased region" description="Low complexity" evidence="13">
    <location>
        <begin position="21"/>
        <end position="30"/>
    </location>
</feature>
<dbReference type="GO" id="GO:0005524">
    <property type="term" value="F:ATP binding"/>
    <property type="evidence" value="ECO:0007669"/>
    <property type="project" value="UniProtKB-KW"/>
</dbReference>
<dbReference type="SMART" id="SM00487">
    <property type="entry name" value="DEXDc"/>
    <property type="match status" value="1"/>
</dbReference>
<dbReference type="GO" id="GO:0003677">
    <property type="term" value="F:DNA binding"/>
    <property type="evidence" value="ECO:0007669"/>
    <property type="project" value="UniProtKB-KW"/>
</dbReference>
<evidence type="ECO:0000256" key="4">
    <source>
        <dbReference type="ARBA" id="ARBA00022801"/>
    </source>
</evidence>
<feature type="compositionally biased region" description="Basic and acidic residues" evidence="13">
    <location>
        <begin position="463"/>
        <end position="473"/>
    </location>
</feature>
<dbReference type="GO" id="GO:0009378">
    <property type="term" value="F:four-way junction helicase activity"/>
    <property type="evidence" value="ECO:0000318"/>
    <property type="project" value="GO_Central"/>
</dbReference>
<dbReference type="NCBIfam" id="TIGR00614">
    <property type="entry name" value="recQ_fam"/>
    <property type="match status" value="1"/>
</dbReference>
<dbReference type="InterPro" id="IPR001650">
    <property type="entry name" value="Helicase_C-like"/>
</dbReference>
<keyword evidence="8" id="KW-0413">Isomerase</keyword>
<evidence type="ECO:0000256" key="1">
    <source>
        <dbReference type="ARBA" id="ARBA00004123"/>
    </source>
</evidence>
<evidence type="ECO:0000256" key="12">
    <source>
        <dbReference type="ARBA" id="ARBA00049360"/>
    </source>
</evidence>
<evidence type="ECO:0000256" key="9">
    <source>
        <dbReference type="ARBA" id="ARBA00023242"/>
    </source>
</evidence>
<evidence type="ECO:0000256" key="6">
    <source>
        <dbReference type="ARBA" id="ARBA00022840"/>
    </source>
</evidence>
<dbReference type="FunFam" id="3.40.50.300:FF:000772">
    <property type="entry name" value="ATP-dependent DNA helicase Q4"/>
    <property type="match status" value="1"/>
</dbReference>
<dbReference type="GO" id="GO:0005737">
    <property type="term" value="C:cytoplasm"/>
    <property type="evidence" value="ECO:0000318"/>
    <property type="project" value="GO_Central"/>
</dbReference>
<feature type="domain" description="Helicase C-terminal" evidence="16">
    <location>
        <begin position="996"/>
        <end position="1153"/>
    </location>
</feature>
<evidence type="ECO:0000313" key="18">
    <source>
        <dbReference type="Proteomes" id="UP000054558"/>
    </source>
</evidence>